<evidence type="ECO:0000256" key="6">
    <source>
        <dbReference type="ARBA" id="ARBA00022741"/>
    </source>
</evidence>
<feature type="domain" description="ABC transporter" evidence="10">
    <location>
        <begin position="7"/>
        <end position="245"/>
    </location>
</feature>
<dbReference type="CDD" id="cd03215">
    <property type="entry name" value="ABC_Carb_Monos_II"/>
    <property type="match status" value="1"/>
</dbReference>
<name>A0A8J4H3G4_9BACL</name>
<keyword evidence="7 11" id="KW-0067">ATP-binding</keyword>
<sequence>MSEAELLRMDDICKSFGPNVILKDVHFTLLSGQVHALLGANGAGKSTLMKIISGVYTLDSGSVTVQGKQVSIQSPADAKRHGISIIHQELSLVPEMTVAENIYLGKEASANAAGMFFSKGRLEACTEKLLGKYGIPLDPRARVRDLSIGHQQLVEIMKAVSDESNILIMDEPTATLTTGETEQLFTVIRSLKDKGIGMVYISHRLDEIQEICDYVSILKDGRNTAEGPIRDFSSEKIIEHMIGKQLEHYYPSSDRVPGQPVLELSKVTKGHVLNQVSLQLRSGEVLGLFGLLGAGQTELLKVVFGAEEYDEGEIRIQNQAVRLDSPAKAKAHGIALVTENRKEEGLVLEQGTASNIALASMRRLSRWGIKKDGRIRSVANHYVEALNIKLSSIREPVKNLSGGNQQKAILGKWLYTEPNIVLLSEPTRGIDIGARSEIYHLLSDLADQGRAVMVASSDADEILGMCDRILVMFNGNVIAELKREEANEELLMEYASGAREKKEVKQ</sequence>
<organism evidence="11 12">
    <name type="scientific">Xylanibacillus composti</name>
    <dbReference type="NCBI Taxonomy" id="1572762"/>
    <lineage>
        <taxon>Bacteria</taxon>
        <taxon>Bacillati</taxon>
        <taxon>Bacillota</taxon>
        <taxon>Bacilli</taxon>
        <taxon>Bacillales</taxon>
        <taxon>Paenibacillaceae</taxon>
        <taxon>Xylanibacillus</taxon>
    </lineage>
</organism>
<keyword evidence="2" id="KW-0813">Transport</keyword>
<dbReference type="PROSITE" id="PS00211">
    <property type="entry name" value="ABC_TRANSPORTER_1"/>
    <property type="match status" value="1"/>
</dbReference>
<dbReference type="PANTHER" id="PTHR43790">
    <property type="entry name" value="CARBOHYDRATE TRANSPORT ATP-BINDING PROTEIN MG119-RELATED"/>
    <property type="match status" value="1"/>
</dbReference>
<keyword evidence="8" id="KW-1278">Translocase</keyword>
<dbReference type="InterPro" id="IPR017871">
    <property type="entry name" value="ABC_transporter-like_CS"/>
</dbReference>
<evidence type="ECO:0000256" key="4">
    <source>
        <dbReference type="ARBA" id="ARBA00022597"/>
    </source>
</evidence>
<keyword evidence="12" id="KW-1185">Reference proteome</keyword>
<keyword evidence="9" id="KW-0472">Membrane</keyword>
<evidence type="ECO:0000313" key="11">
    <source>
        <dbReference type="EMBL" id="GIQ68950.1"/>
    </source>
</evidence>
<protein>
    <submittedName>
        <fullName evidence="11">Ribose import ATP-binding protein RbsA</fullName>
    </submittedName>
</protein>
<evidence type="ECO:0000256" key="5">
    <source>
        <dbReference type="ARBA" id="ARBA00022737"/>
    </source>
</evidence>
<dbReference type="AlphaFoldDB" id="A0A8J4H3G4"/>
<dbReference type="RefSeq" id="WP_213411768.1">
    <property type="nucleotide sequence ID" value="NZ_BOVK01000022.1"/>
</dbReference>
<evidence type="ECO:0000256" key="7">
    <source>
        <dbReference type="ARBA" id="ARBA00022840"/>
    </source>
</evidence>
<dbReference type="Gene3D" id="3.40.50.300">
    <property type="entry name" value="P-loop containing nucleotide triphosphate hydrolases"/>
    <property type="match status" value="2"/>
</dbReference>
<evidence type="ECO:0000313" key="12">
    <source>
        <dbReference type="Proteomes" id="UP000677918"/>
    </source>
</evidence>
<proteinExistence type="predicted"/>
<comment type="subcellular location">
    <subcellularLocation>
        <location evidence="1">Cell membrane</location>
        <topology evidence="1">Peripheral membrane protein</topology>
    </subcellularLocation>
</comment>
<reference evidence="11" key="1">
    <citation type="submission" date="2021-04" db="EMBL/GenBank/DDBJ databases">
        <title>Draft genome sequence of Xylanibacillus composti strain K13.</title>
        <authorList>
            <person name="Uke A."/>
            <person name="Chhe C."/>
            <person name="Baramee S."/>
            <person name="Kosugi A."/>
        </authorList>
    </citation>
    <scope>NUCLEOTIDE SEQUENCE</scope>
    <source>
        <strain evidence="11">K13</strain>
    </source>
</reference>
<evidence type="ECO:0000256" key="3">
    <source>
        <dbReference type="ARBA" id="ARBA00022475"/>
    </source>
</evidence>
<dbReference type="InterPro" id="IPR003593">
    <property type="entry name" value="AAA+_ATPase"/>
</dbReference>
<dbReference type="GO" id="GO:0005524">
    <property type="term" value="F:ATP binding"/>
    <property type="evidence" value="ECO:0007669"/>
    <property type="project" value="UniProtKB-KW"/>
</dbReference>
<dbReference type="SUPFAM" id="SSF52540">
    <property type="entry name" value="P-loop containing nucleoside triphosphate hydrolases"/>
    <property type="match status" value="2"/>
</dbReference>
<dbReference type="PROSITE" id="PS50893">
    <property type="entry name" value="ABC_TRANSPORTER_2"/>
    <property type="match status" value="2"/>
</dbReference>
<dbReference type="SMART" id="SM00382">
    <property type="entry name" value="AAA"/>
    <property type="match status" value="2"/>
</dbReference>
<evidence type="ECO:0000256" key="9">
    <source>
        <dbReference type="ARBA" id="ARBA00023136"/>
    </source>
</evidence>
<dbReference type="PANTHER" id="PTHR43790:SF3">
    <property type="entry name" value="D-ALLOSE IMPORT ATP-BINDING PROTEIN ALSA-RELATED"/>
    <property type="match status" value="1"/>
</dbReference>
<evidence type="ECO:0000256" key="8">
    <source>
        <dbReference type="ARBA" id="ARBA00022967"/>
    </source>
</evidence>
<keyword evidence="5" id="KW-0677">Repeat</keyword>
<dbReference type="FunFam" id="3.40.50.300:FF:000127">
    <property type="entry name" value="Ribose import ATP-binding protein RbsA"/>
    <property type="match status" value="1"/>
</dbReference>
<evidence type="ECO:0000259" key="10">
    <source>
        <dbReference type="PROSITE" id="PS50893"/>
    </source>
</evidence>
<dbReference type="GO" id="GO:0005886">
    <property type="term" value="C:plasma membrane"/>
    <property type="evidence" value="ECO:0007669"/>
    <property type="project" value="UniProtKB-SubCell"/>
</dbReference>
<keyword evidence="4" id="KW-0762">Sugar transport</keyword>
<dbReference type="InterPro" id="IPR027417">
    <property type="entry name" value="P-loop_NTPase"/>
</dbReference>
<evidence type="ECO:0000256" key="2">
    <source>
        <dbReference type="ARBA" id="ARBA00022448"/>
    </source>
</evidence>
<evidence type="ECO:0000256" key="1">
    <source>
        <dbReference type="ARBA" id="ARBA00004202"/>
    </source>
</evidence>
<dbReference type="EMBL" id="BOVK01000022">
    <property type="protein sequence ID" value="GIQ68950.1"/>
    <property type="molecule type" value="Genomic_DNA"/>
</dbReference>
<keyword evidence="3" id="KW-1003">Cell membrane</keyword>
<dbReference type="InterPro" id="IPR050107">
    <property type="entry name" value="ABC_carbohydrate_import_ATPase"/>
</dbReference>
<keyword evidence="6" id="KW-0547">Nucleotide-binding</keyword>
<comment type="caution">
    <text evidence="11">The sequence shown here is derived from an EMBL/GenBank/DDBJ whole genome shotgun (WGS) entry which is preliminary data.</text>
</comment>
<feature type="domain" description="ABC transporter" evidence="10">
    <location>
        <begin position="256"/>
        <end position="499"/>
    </location>
</feature>
<accession>A0A8J4H3G4</accession>
<dbReference type="GO" id="GO:0016887">
    <property type="term" value="F:ATP hydrolysis activity"/>
    <property type="evidence" value="ECO:0007669"/>
    <property type="project" value="InterPro"/>
</dbReference>
<dbReference type="InterPro" id="IPR003439">
    <property type="entry name" value="ABC_transporter-like_ATP-bd"/>
</dbReference>
<dbReference type="Pfam" id="PF00005">
    <property type="entry name" value="ABC_tran"/>
    <property type="match status" value="2"/>
</dbReference>
<gene>
    <name evidence="11" type="primary">rbsA</name>
    <name evidence="11" type="ORF">XYCOK13_17740</name>
</gene>
<dbReference type="CDD" id="cd03216">
    <property type="entry name" value="ABC_Carb_Monos_I"/>
    <property type="match status" value="1"/>
</dbReference>
<dbReference type="Proteomes" id="UP000677918">
    <property type="component" value="Unassembled WGS sequence"/>
</dbReference>